<evidence type="ECO:0000313" key="1">
    <source>
        <dbReference type="EMBL" id="MPN49785.1"/>
    </source>
</evidence>
<organism evidence="1">
    <name type="scientific">bioreactor metagenome</name>
    <dbReference type="NCBI Taxonomy" id="1076179"/>
    <lineage>
        <taxon>unclassified sequences</taxon>
        <taxon>metagenomes</taxon>
        <taxon>ecological metagenomes</taxon>
    </lineage>
</organism>
<gene>
    <name evidence="1" type="ORF">SDC9_197407</name>
</gene>
<accession>A0A645IES5</accession>
<dbReference type="EMBL" id="VSSQ01113345">
    <property type="protein sequence ID" value="MPN49785.1"/>
    <property type="molecule type" value="Genomic_DNA"/>
</dbReference>
<dbReference type="Gene3D" id="1.20.120.520">
    <property type="entry name" value="nmb1532 protein domain like"/>
    <property type="match status" value="1"/>
</dbReference>
<evidence type="ECO:0008006" key="2">
    <source>
        <dbReference type="Google" id="ProtNLM"/>
    </source>
</evidence>
<protein>
    <recommendedName>
        <fullName evidence="2">Hemerythrin-like domain-containing protein</fullName>
    </recommendedName>
</protein>
<proteinExistence type="predicted"/>
<name>A0A645IES5_9ZZZZ</name>
<sequence>MVNAAAWADLLQRHIDKENNVVYTFARRSLAEDVLQSINSEVEQFEGQAVKDSVQETALSLLKKLTDKYC</sequence>
<comment type="caution">
    <text evidence="1">The sequence shown here is derived from an EMBL/GenBank/DDBJ whole genome shotgun (WGS) entry which is preliminary data.</text>
</comment>
<reference evidence="1" key="1">
    <citation type="submission" date="2019-08" db="EMBL/GenBank/DDBJ databases">
        <authorList>
            <person name="Kucharzyk K."/>
            <person name="Murdoch R.W."/>
            <person name="Higgins S."/>
            <person name="Loffler F."/>
        </authorList>
    </citation>
    <scope>NUCLEOTIDE SEQUENCE</scope>
</reference>
<dbReference type="AlphaFoldDB" id="A0A645IES5"/>